<name>A0ACD3B0R9_9AGAR</name>
<sequence>MNTLKGSRTRRSRGGFPLPSCTEVAFGHDARGLGAWRILLEAGKVALGSISGYSDLGLDSGGSTNAFGSVGGIGTLPQALPLSEPEPHNGDLDTDSESGVEKPEAPHGDNLIGIRVLGFFMREFWDLGQHPGQDGWWGVPYEQIVSAILSISESSSCYDPDSGSALDSDTSGGGGPQVDVDSEANLSLELNLGRIQLEKLFELGVNYRNHLMRLYIWDDSSMEGSDDSSQPSSPAWGQRHKDFVKDRTEVLGNMAMSASFNGALNSKVDAKQQALLRDGYRCMISNTFDYDHAEKYQDVLNLAFTATPGGLSLTRSTYLFPLESTESAGERGSASDISQHSDLGYTDTNVPTILELLGLERTPIIQELLTGNVDQPASDDDIEELTRYSSKFGLANVLTLSDHLHKLFNRLVFWLEEVSGQPNTYDIIPNPFHAFTFFHIAPPPFHRVTFRIDTAAMEDCNRGGIPPPKLPDRNLIAIRGVCARVAYMSGALARA</sequence>
<gene>
    <name evidence="1" type="ORF">BDN72DRAFT_399959</name>
</gene>
<organism evidence="1 2">
    <name type="scientific">Pluteus cervinus</name>
    <dbReference type="NCBI Taxonomy" id="181527"/>
    <lineage>
        <taxon>Eukaryota</taxon>
        <taxon>Fungi</taxon>
        <taxon>Dikarya</taxon>
        <taxon>Basidiomycota</taxon>
        <taxon>Agaricomycotina</taxon>
        <taxon>Agaricomycetes</taxon>
        <taxon>Agaricomycetidae</taxon>
        <taxon>Agaricales</taxon>
        <taxon>Pluteineae</taxon>
        <taxon>Pluteaceae</taxon>
        <taxon>Pluteus</taxon>
    </lineage>
</organism>
<keyword evidence="2" id="KW-1185">Reference proteome</keyword>
<evidence type="ECO:0000313" key="2">
    <source>
        <dbReference type="Proteomes" id="UP000308600"/>
    </source>
</evidence>
<proteinExistence type="predicted"/>
<dbReference type="EMBL" id="ML208292">
    <property type="protein sequence ID" value="TFK71858.1"/>
    <property type="molecule type" value="Genomic_DNA"/>
</dbReference>
<evidence type="ECO:0000313" key="1">
    <source>
        <dbReference type="EMBL" id="TFK71858.1"/>
    </source>
</evidence>
<protein>
    <submittedName>
        <fullName evidence="1">Uncharacterized protein</fullName>
    </submittedName>
</protein>
<dbReference type="Proteomes" id="UP000308600">
    <property type="component" value="Unassembled WGS sequence"/>
</dbReference>
<reference evidence="1 2" key="1">
    <citation type="journal article" date="2019" name="Nat. Ecol. Evol.">
        <title>Megaphylogeny resolves global patterns of mushroom evolution.</title>
        <authorList>
            <person name="Varga T."/>
            <person name="Krizsan K."/>
            <person name="Foldi C."/>
            <person name="Dima B."/>
            <person name="Sanchez-Garcia M."/>
            <person name="Sanchez-Ramirez S."/>
            <person name="Szollosi G.J."/>
            <person name="Szarkandi J.G."/>
            <person name="Papp V."/>
            <person name="Albert L."/>
            <person name="Andreopoulos W."/>
            <person name="Angelini C."/>
            <person name="Antonin V."/>
            <person name="Barry K.W."/>
            <person name="Bougher N.L."/>
            <person name="Buchanan P."/>
            <person name="Buyck B."/>
            <person name="Bense V."/>
            <person name="Catcheside P."/>
            <person name="Chovatia M."/>
            <person name="Cooper J."/>
            <person name="Damon W."/>
            <person name="Desjardin D."/>
            <person name="Finy P."/>
            <person name="Geml J."/>
            <person name="Haridas S."/>
            <person name="Hughes K."/>
            <person name="Justo A."/>
            <person name="Karasinski D."/>
            <person name="Kautmanova I."/>
            <person name="Kiss B."/>
            <person name="Kocsube S."/>
            <person name="Kotiranta H."/>
            <person name="LaButti K.M."/>
            <person name="Lechner B.E."/>
            <person name="Liimatainen K."/>
            <person name="Lipzen A."/>
            <person name="Lukacs Z."/>
            <person name="Mihaltcheva S."/>
            <person name="Morgado L.N."/>
            <person name="Niskanen T."/>
            <person name="Noordeloos M.E."/>
            <person name="Ohm R.A."/>
            <person name="Ortiz-Santana B."/>
            <person name="Ovrebo C."/>
            <person name="Racz N."/>
            <person name="Riley R."/>
            <person name="Savchenko A."/>
            <person name="Shiryaev A."/>
            <person name="Soop K."/>
            <person name="Spirin V."/>
            <person name="Szebenyi C."/>
            <person name="Tomsovsky M."/>
            <person name="Tulloss R.E."/>
            <person name="Uehling J."/>
            <person name="Grigoriev I.V."/>
            <person name="Vagvolgyi C."/>
            <person name="Papp T."/>
            <person name="Martin F.M."/>
            <person name="Miettinen O."/>
            <person name="Hibbett D.S."/>
            <person name="Nagy L.G."/>
        </authorList>
    </citation>
    <scope>NUCLEOTIDE SEQUENCE [LARGE SCALE GENOMIC DNA]</scope>
    <source>
        <strain evidence="1 2">NL-1719</strain>
    </source>
</reference>
<accession>A0ACD3B0R9</accession>